<dbReference type="InterPro" id="IPR014719">
    <property type="entry name" value="Ribosomal_bL12_C/ClpS-like"/>
</dbReference>
<keyword evidence="3" id="KW-0687">Ribonucleoprotein</keyword>
<evidence type="ECO:0000256" key="1">
    <source>
        <dbReference type="ARBA" id="ARBA00007197"/>
    </source>
</evidence>
<dbReference type="Gene3D" id="3.30.1390.10">
    <property type="match status" value="1"/>
</dbReference>
<dbReference type="FunFam" id="3.30.1390.10:FF:000001">
    <property type="entry name" value="50S ribosomal protein L7/L12"/>
    <property type="match status" value="1"/>
</dbReference>
<evidence type="ECO:0000259" key="4">
    <source>
        <dbReference type="Pfam" id="PF00542"/>
    </source>
</evidence>
<dbReference type="Gene3D" id="1.20.5.710">
    <property type="entry name" value="Single helix bin"/>
    <property type="match status" value="1"/>
</dbReference>
<keyword evidence="2 6" id="KW-0689">Ribosomal protein</keyword>
<proteinExistence type="evidence at transcript level"/>
<dbReference type="InterPro" id="IPR036235">
    <property type="entry name" value="Ribosomal_bL12_oligo_N_sf"/>
</dbReference>
<evidence type="ECO:0000256" key="3">
    <source>
        <dbReference type="ARBA" id="ARBA00023274"/>
    </source>
</evidence>
<dbReference type="PANTHER" id="PTHR45987:SF4">
    <property type="entry name" value="LARGE RIBOSOMAL SUBUNIT PROTEIN BL12M"/>
    <property type="match status" value="1"/>
</dbReference>
<dbReference type="EMBL" id="IAAA01013188">
    <property type="protein sequence ID" value="LAA06076.1"/>
    <property type="molecule type" value="mRNA"/>
</dbReference>
<evidence type="ECO:0000256" key="2">
    <source>
        <dbReference type="ARBA" id="ARBA00022980"/>
    </source>
</evidence>
<dbReference type="OrthoDB" id="250175at2759"/>
<dbReference type="InterPro" id="IPR000206">
    <property type="entry name" value="Ribosomal_bL12"/>
</dbReference>
<dbReference type="Pfam" id="PF00542">
    <property type="entry name" value="Ribosomal_L12"/>
    <property type="match status" value="1"/>
</dbReference>
<dbReference type="PANTHER" id="PTHR45987">
    <property type="entry name" value="39S RIBOSOMAL PROTEIN L12"/>
    <property type="match status" value="1"/>
</dbReference>
<dbReference type="HAMAP" id="MF_00368">
    <property type="entry name" value="Ribosomal_bL12"/>
    <property type="match status" value="1"/>
</dbReference>
<accession>A0A2L2YFS2</accession>
<dbReference type="GO" id="GO:0006412">
    <property type="term" value="P:translation"/>
    <property type="evidence" value="ECO:0007669"/>
    <property type="project" value="InterPro"/>
</dbReference>
<dbReference type="InterPro" id="IPR008932">
    <property type="entry name" value="Ribosomal_bL12_oligo"/>
</dbReference>
<feature type="domain" description="Large ribosomal subunit protein bL12 C-terminal" evidence="4">
    <location>
        <begin position="118"/>
        <end position="185"/>
    </location>
</feature>
<protein>
    <submittedName>
        <fullName evidence="6">39S ribosomal protein L12, mitochondrial</fullName>
    </submittedName>
</protein>
<organism evidence="6">
    <name type="scientific">Parasteatoda tepidariorum</name>
    <name type="common">Common house spider</name>
    <name type="synonym">Achaearanea tepidariorum</name>
    <dbReference type="NCBI Taxonomy" id="114398"/>
    <lineage>
        <taxon>Eukaryota</taxon>
        <taxon>Metazoa</taxon>
        <taxon>Ecdysozoa</taxon>
        <taxon>Arthropoda</taxon>
        <taxon>Chelicerata</taxon>
        <taxon>Arachnida</taxon>
        <taxon>Araneae</taxon>
        <taxon>Araneomorphae</taxon>
        <taxon>Entelegynae</taxon>
        <taxon>Araneoidea</taxon>
        <taxon>Theridiidae</taxon>
        <taxon>Parasteatoda</taxon>
    </lineage>
</organism>
<evidence type="ECO:0000313" key="6">
    <source>
        <dbReference type="EMBL" id="LAA06075.1"/>
    </source>
</evidence>
<dbReference type="SUPFAM" id="SSF48300">
    <property type="entry name" value="Ribosomal protein L7/12, oligomerisation (N-terminal) domain"/>
    <property type="match status" value="1"/>
</dbReference>
<feature type="domain" description="Large ribosomal subunit protein bL12 oligomerization" evidence="5">
    <location>
        <begin position="56"/>
        <end position="102"/>
    </location>
</feature>
<dbReference type="GO" id="GO:0003735">
    <property type="term" value="F:structural constituent of ribosome"/>
    <property type="evidence" value="ECO:0007669"/>
    <property type="project" value="InterPro"/>
</dbReference>
<dbReference type="GO" id="GO:0005762">
    <property type="term" value="C:mitochondrial large ribosomal subunit"/>
    <property type="evidence" value="ECO:0007669"/>
    <property type="project" value="TreeGrafter"/>
</dbReference>
<dbReference type="InterPro" id="IPR013823">
    <property type="entry name" value="Ribosomal_bL12_C"/>
</dbReference>
<comment type="similarity">
    <text evidence="1">Belongs to the bacterial ribosomal protein bL12 family.</text>
</comment>
<dbReference type="EMBL" id="IAAA01013187">
    <property type="protein sequence ID" value="LAA06075.1"/>
    <property type="molecule type" value="mRNA"/>
</dbReference>
<dbReference type="AlphaFoldDB" id="A0A2L2YFS2"/>
<dbReference type="GO" id="GO:0003729">
    <property type="term" value="F:mRNA binding"/>
    <property type="evidence" value="ECO:0007669"/>
    <property type="project" value="TreeGrafter"/>
</dbReference>
<dbReference type="Pfam" id="PF16320">
    <property type="entry name" value="Ribosomal_L12_N"/>
    <property type="match status" value="1"/>
</dbReference>
<reference evidence="6" key="1">
    <citation type="journal article" date="2016" name="Mol. Ecol. Resour.">
        <title>Evaluation of the impact of RNA preservation methods of spiders for de novo transcriptome assembly.</title>
        <authorList>
            <person name="Kono N."/>
            <person name="Nakamura H."/>
            <person name="Ito Y."/>
            <person name="Tomita M."/>
            <person name="Arakawa K."/>
        </authorList>
    </citation>
    <scope>NUCLEOTIDE SEQUENCE</scope>
    <source>
        <tissue evidence="6">Whole body</tissue>
    </source>
</reference>
<name>A0A2L2YFS2_PARTP</name>
<sequence length="186" mass="20722">MSLMRSINFSSVRRIPKYFIHSHNLNCSRRKIWRHYCAATISHPTPDGCEKDYAPKIKNIVEEIAKLTLIEVADLNECLKKKLNIKDVPMTMGVAPMVAPSASAEDDESEPQVTKSSFTVKLMKFDASQKVAIIKEIKSLIDGMNLVQAKKFVESAPQIIKADIAKDEADKLKETLEAVGATCEIS</sequence>
<evidence type="ECO:0000259" key="5">
    <source>
        <dbReference type="Pfam" id="PF16320"/>
    </source>
</evidence>
<dbReference type="SUPFAM" id="SSF54736">
    <property type="entry name" value="ClpS-like"/>
    <property type="match status" value="1"/>
</dbReference>